<keyword evidence="1" id="KW-0472">Membrane</keyword>
<feature type="transmembrane region" description="Helical" evidence="1">
    <location>
        <begin position="65"/>
        <end position="92"/>
    </location>
</feature>
<name>A0A8S0TRL9_OLEEU</name>
<evidence type="ECO:0000313" key="3">
    <source>
        <dbReference type="Proteomes" id="UP000594638"/>
    </source>
</evidence>
<dbReference type="Proteomes" id="UP000594638">
    <property type="component" value="Unassembled WGS sequence"/>
</dbReference>
<reference evidence="2 3" key="1">
    <citation type="submission" date="2019-12" db="EMBL/GenBank/DDBJ databases">
        <authorList>
            <person name="Alioto T."/>
            <person name="Alioto T."/>
            <person name="Gomez Garrido J."/>
        </authorList>
    </citation>
    <scope>NUCLEOTIDE SEQUENCE [LARGE SCALE GENOMIC DNA]</scope>
</reference>
<gene>
    <name evidence="2" type="ORF">OLEA9_A080514</name>
</gene>
<keyword evidence="3" id="KW-1185">Reference proteome</keyword>
<protein>
    <submittedName>
        <fullName evidence="2">Uncharacterized protein</fullName>
    </submittedName>
</protein>
<accession>A0A8S0TRL9</accession>
<organism evidence="2 3">
    <name type="scientific">Olea europaea subsp. europaea</name>
    <dbReference type="NCBI Taxonomy" id="158383"/>
    <lineage>
        <taxon>Eukaryota</taxon>
        <taxon>Viridiplantae</taxon>
        <taxon>Streptophyta</taxon>
        <taxon>Embryophyta</taxon>
        <taxon>Tracheophyta</taxon>
        <taxon>Spermatophyta</taxon>
        <taxon>Magnoliopsida</taxon>
        <taxon>eudicotyledons</taxon>
        <taxon>Gunneridae</taxon>
        <taxon>Pentapetalae</taxon>
        <taxon>asterids</taxon>
        <taxon>lamiids</taxon>
        <taxon>Lamiales</taxon>
        <taxon>Oleaceae</taxon>
        <taxon>Oleeae</taxon>
        <taxon>Olea</taxon>
    </lineage>
</organism>
<feature type="transmembrane region" description="Helical" evidence="1">
    <location>
        <begin position="38"/>
        <end position="58"/>
    </location>
</feature>
<proteinExistence type="predicted"/>
<dbReference type="Gramene" id="OE9A080514T1">
    <property type="protein sequence ID" value="OE9A080514C1"/>
    <property type="gene ID" value="OE9A080514"/>
</dbReference>
<sequence length="132" mass="14348">MVVGVCCGGGGIQMGFCTLEEKCLFNQGDEMDCPINNLYYRILTGVLTISCSTLLVYLGGINGGWAAILEIVLCSILLTMMMLSYVAAYSVVYLLQDFTWGNGILRLQMNPQQTMLACLLMIGTFEVSACDS</sequence>
<keyword evidence="1" id="KW-1133">Transmembrane helix</keyword>
<comment type="caution">
    <text evidence="2">The sequence shown here is derived from an EMBL/GenBank/DDBJ whole genome shotgun (WGS) entry which is preliminary data.</text>
</comment>
<evidence type="ECO:0000313" key="2">
    <source>
        <dbReference type="EMBL" id="CAA3007452.1"/>
    </source>
</evidence>
<dbReference type="AlphaFoldDB" id="A0A8S0TRL9"/>
<evidence type="ECO:0000256" key="1">
    <source>
        <dbReference type="SAM" id="Phobius"/>
    </source>
</evidence>
<dbReference type="EMBL" id="CACTIH010007275">
    <property type="protein sequence ID" value="CAA3007452.1"/>
    <property type="molecule type" value="Genomic_DNA"/>
</dbReference>
<keyword evidence="1" id="KW-0812">Transmembrane</keyword>